<protein>
    <submittedName>
        <fullName evidence="1">Uncharacterized protein</fullName>
    </submittedName>
</protein>
<keyword evidence="2" id="KW-1185">Reference proteome</keyword>
<organism evidence="1 2">
    <name type="scientific">Malus baccata</name>
    <name type="common">Siberian crab apple</name>
    <name type="synonym">Pyrus baccata</name>
    <dbReference type="NCBI Taxonomy" id="106549"/>
    <lineage>
        <taxon>Eukaryota</taxon>
        <taxon>Viridiplantae</taxon>
        <taxon>Streptophyta</taxon>
        <taxon>Embryophyta</taxon>
        <taxon>Tracheophyta</taxon>
        <taxon>Spermatophyta</taxon>
        <taxon>Magnoliopsida</taxon>
        <taxon>eudicotyledons</taxon>
        <taxon>Gunneridae</taxon>
        <taxon>Pentapetalae</taxon>
        <taxon>rosids</taxon>
        <taxon>fabids</taxon>
        <taxon>Rosales</taxon>
        <taxon>Rosaceae</taxon>
        <taxon>Amygdaloideae</taxon>
        <taxon>Maleae</taxon>
        <taxon>Malus</taxon>
    </lineage>
</organism>
<comment type="caution">
    <text evidence="1">The sequence shown here is derived from an EMBL/GenBank/DDBJ whole genome shotgun (WGS) entry which is preliminary data.</text>
</comment>
<name>A0A540LDL7_MALBA</name>
<dbReference type="AlphaFoldDB" id="A0A540LDL7"/>
<evidence type="ECO:0000313" key="2">
    <source>
        <dbReference type="Proteomes" id="UP000315295"/>
    </source>
</evidence>
<dbReference type="Proteomes" id="UP000315295">
    <property type="component" value="Unassembled WGS sequence"/>
</dbReference>
<dbReference type="EMBL" id="VIEB01000633">
    <property type="protein sequence ID" value="TQD84520.1"/>
    <property type="molecule type" value="Genomic_DNA"/>
</dbReference>
<reference evidence="1 2" key="1">
    <citation type="journal article" date="2019" name="G3 (Bethesda)">
        <title>Sequencing of a Wild Apple (Malus baccata) Genome Unravels the Differences Between Cultivated and Wild Apple Species Regarding Disease Resistance and Cold Tolerance.</title>
        <authorList>
            <person name="Chen X."/>
        </authorList>
    </citation>
    <scope>NUCLEOTIDE SEQUENCE [LARGE SCALE GENOMIC DNA]</scope>
    <source>
        <strain evidence="2">cv. Shandingzi</strain>
        <tissue evidence="1">Leaves</tissue>
    </source>
</reference>
<proteinExistence type="predicted"/>
<sequence>MKSIVGSPISKFVLPRPFSVRSVQEKCHGFLGPPVRRLYKYILFESAMWFLQ</sequence>
<gene>
    <name evidence="1" type="ORF">C1H46_029908</name>
</gene>
<accession>A0A540LDL7</accession>
<evidence type="ECO:0000313" key="1">
    <source>
        <dbReference type="EMBL" id="TQD84520.1"/>
    </source>
</evidence>